<protein>
    <submittedName>
        <fullName evidence="1">Uncharacterized protein</fullName>
    </submittedName>
</protein>
<proteinExistence type="predicted"/>
<dbReference type="AlphaFoldDB" id="A0A5B7JJH1"/>
<evidence type="ECO:0000313" key="2">
    <source>
        <dbReference type="Proteomes" id="UP000324222"/>
    </source>
</evidence>
<comment type="caution">
    <text evidence="1">The sequence shown here is derived from an EMBL/GenBank/DDBJ whole genome shotgun (WGS) entry which is preliminary data.</text>
</comment>
<dbReference type="Proteomes" id="UP000324222">
    <property type="component" value="Unassembled WGS sequence"/>
</dbReference>
<evidence type="ECO:0000313" key="1">
    <source>
        <dbReference type="EMBL" id="MPC94523.1"/>
    </source>
</evidence>
<sequence length="62" mass="7153">MIIEARYNRHTINDRLRMSSTRLRVSGCSLVSRDRTLEQTAEAARHASDLWFLNCGRISPYG</sequence>
<gene>
    <name evidence="1" type="ORF">E2C01_089696</name>
</gene>
<accession>A0A5B7JJH1</accession>
<keyword evidence="2" id="KW-1185">Reference proteome</keyword>
<dbReference type="EMBL" id="VSRR010098910">
    <property type="protein sequence ID" value="MPC94523.1"/>
    <property type="molecule type" value="Genomic_DNA"/>
</dbReference>
<reference evidence="1 2" key="1">
    <citation type="submission" date="2019-05" db="EMBL/GenBank/DDBJ databases">
        <title>Another draft genome of Portunus trituberculatus and its Hox gene families provides insights of decapod evolution.</title>
        <authorList>
            <person name="Jeong J.-H."/>
            <person name="Song I."/>
            <person name="Kim S."/>
            <person name="Choi T."/>
            <person name="Kim D."/>
            <person name="Ryu S."/>
            <person name="Kim W."/>
        </authorList>
    </citation>
    <scope>NUCLEOTIDE SEQUENCE [LARGE SCALE GENOMIC DNA]</scope>
    <source>
        <tissue evidence="1">Muscle</tissue>
    </source>
</reference>
<organism evidence="1 2">
    <name type="scientific">Portunus trituberculatus</name>
    <name type="common">Swimming crab</name>
    <name type="synonym">Neptunus trituberculatus</name>
    <dbReference type="NCBI Taxonomy" id="210409"/>
    <lineage>
        <taxon>Eukaryota</taxon>
        <taxon>Metazoa</taxon>
        <taxon>Ecdysozoa</taxon>
        <taxon>Arthropoda</taxon>
        <taxon>Crustacea</taxon>
        <taxon>Multicrustacea</taxon>
        <taxon>Malacostraca</taxon>
        <taxon>Eumalacostraca</taxon>
        <taxon>Eucarida</taxon>
        <taxon>Decapoda</taxon>
        <taxon>Pleocyemata</taxon>
        <taxon>Brachyura</taxon>
        <taxon>Eubrachyura</taxon>
        <taxon>Portunoidea</taxon>
        <taxon>Portunidae</taxon>
        <taxon>Portuninae</taxon>
        <taxon>Portunus</taxon>
    </lineage>
</organism>
<name>A0A5B7JJH1_PORTR</name>